<comment type="caution">
    <text evidence="2">The sequence shown here is derived from an EMBL/GenBank/DDBJ whole genome shotgun (WGS) entry which is preliminary data.</text>
</comment>
<keyword evidence="3" id="KW-1185">Reference proteome</keyword>
<feature type="region of interest" description="Disordered" evidence="1">
    <location>
        <begin position="1"/>
        <end position="230"/>
    </location>
</feature>
<protein>
    <submittedName>
        <fullName evidence="2">Uncharacterized protein</fullName>
    </submittedName>
</protein>
<dbReference type="Proteomes" id="UP001151760">
    <property type="component" value="Unassembled WGS sequence"/>
</dbReference>
<dbReference type="PANTHER" id="PTHR35132:SF1">
    <property type="entry name" value="SERINE_ARGININE REPETITIVE MATRIX-LIKE PROTEIN"/>
    <property type="match status" value="1"/>
</dbReference>
<dbReference type="EMBL" id="BQNB010019160">
    <property type="protein sequence ID" value="GJT82361.1"/>
    <property type="molecule type" value="Genomic_DNA"/>
</dbReference>
<feature type="compositionally biased region" description="Basic and acidic residues" evidence="1">
    <location>
        <begin position="56"/>
        <end position="74"/>
    </location>
</feature>
<feature type="compositionally biased region" description="Basic and acidic residues" evidence="1">
    <location>
        <begin position="83"/>
        <end position="93"/>
    </location>
</feature>
<feature type="compositionally biased region" description="Low complexity" evidence="1">
    <location>
        <begin position="264"/>
        <end position="275"/>
    </location>
</feature>
<organism evidence="2 3">
    <name type="scientific">Tanacetum coccineum</name>
    <dbReference type="NCBI Taxonomy" id="301880"/>
    <lineage>
        <taxon>Eukaryota</taxon>
        <taxon>Viridiplantae</taxon>
        <taxon>Streptophyta</taxon>
        <taxon>Embryophyta</taxon>
        <taxon>Tracheophyta</taxon>
        <taxon>Spermatophyta</taxon>
        <taxon>Magnoliopsida</taxon>
        <taxon>eudicotyledons</taxon>
        <taxon>Gunneridae</taxon>
        <taxon>Pentapetalae</taxon>
        <taxon>asterids</taxon>
        <taxon>campanulids</taxon>
        <taxon>Asterales</taxon>
        <taxon>Asteraceae</taxon>
        <taxon>Asteroideae</taxon>
        <taxon>Anthemideae</taxon>
        <taxon>Anthemidinae</taxon>
        <taxon>Tanacetum</taxon>
    </lineage>
</organism>
<evidence type="ECO:0000313" key="3">
    <source>
        <dbReference type="Proteomes" id="UP001151760"/>
    </source>
</evidence>
<feature type="compositionally biased region" description="Low complexity" evidence="1">
    <location>
        <begin position="1"/>
        <end position="23"/>
    </location>
</feature>
<reference evidence="2" key="1">
    <citation type="journal article" date="2022" name="Int. J. Mol. Sci.">
        <title>Draft Genome of Tanacetum Coccineum: Genomic Comparison of Closely Related Tanacetum-Family Plants.</title>
        <authorList>
            <person name="Yamashiro T."/>
            <person name="Shiraishi A."/>
            <person name="Nakayama K."/>
            <person name="Satake H."/>
        </authorList>
    </citation>
    <scope>NUCLEOTIDE SEQUENCE</scope>
</reference>
<sequence length="317" mass="34247">MESPIIINNSSSSGRRNSPSNSPEFEFWTTQPHHHQSTADQLFSGGLLLPLHHKNHPPDHQDFTNPLQKDHQDSTKTTLQTNPDKKDHKDIIFEPKNTQLINPNDPDDNLNGSDLKATPLTSSKRWKDIFKKNPDQKDKEKLENKKKTKEKFSGAGSGTGPGTSGTAELNINLWPFSRSRSAGTSGSRPRTVVGAGNRKVSSAPCSRSNSTGDKNRRWPSSPGRAGVHLGRSSPVWQAKRFGQSRSLHDNLLRNSAEKVGPTRVGGVKVPKSGSVSCRSGVAGSVAAGVPPAGEGGGGVSTTSLFSLRTFFTKKVVF</sequence>
<feature type="compositionally biased region" description="Low complexity" evidence="1">
    <location>
        <begin position="177"/>
        <end position="191"/>
    </location>
</feature>
<evidence type="ECO:0000256" key="1">
    <source>
        <dbReference type="SAM" id="MobiDB-lite"/>
    </source>
</evidence>
<accession>A0ABQ5H4B5</accession>
<evidence type="ECO:0000313" key="2">
    <source>
        <dbReference type="EMBL" id="GJT82361.1"/>
    </source>
</evidence>
<feature type="region of interest" description="Disordered" evidence="1">
    <location>
        <begin position="256"/>
        <end position="275"/>
    </location>
</feature>
<dbReference type="PANTHER" id="PTHR35132">
    <property type="entry name" value="SERINE/ARGININE REPETITIVE MATRIX-LIKE PROTEIN"/>
    <property type="match status" value="1"/>
</dbReference>
<feature type="compositionally biased region" description="Basic and acidic residues" evidence="1">
    <location>
        <begin position="125"/>
        <end position="145"/>
    </location>
</feature>
<reference evidence="2" key="2">
    <citation type="submission" date="2022-01" db="EMBL/GenBank/DDBJ databases">
        <authorList>
            <person name="Yamashiro T."/>
            <person name="Shiraishi A."/>
            <person name="Satake H."/>
            <person name="Nakayama K."/>
        </authorList>
    </citation>
    <scope>NUCLEOTIDE SEQUENCE</scope>
</reference>
<name>A0ABQ5H4B5_9ASTR</name>
<gene>
    <name evidence="2" type="ORF">Tco_1056703</name>
</gene>
<feature type="compositionally biased region" description="Polar residues" evidence="1">
    <location>
        <begin position="199"/>
        <end position="212"/>
    </location>
</feature>
<proteinExistence type="predicted"/>